<accession>A0A5R8K7T2</accession>
<dbReference type="Gene3D" id="3.30.200.20">
    <property type="entry name" value="Phosphorylase Kinase, domain 1"/>
    <property type="match status" value="1"/>
</dbReference>
<dbReference type="InterPro" id="IPR011009">
    <property type="entry name" value="Kinase-like_dom_sf"/>
</dbReference>
<dbReference type="PROSITE" id="PS00108">
    <property type="entry name" value="PROTEIN_KINASE_ST"/>
    <property type="match status" value="1"/>
</dbReference>
<gene>
    <name evidence="6" type="ORF">FEM03_23120</name>
</gene>
<sequence>MKDDEMLLALLDGSLPEEQEEQLVREMESDPQLRERLAQLSGESLLKEDLSAGMPEALPVDAEMMRAAVKAVSVARGTSSPGPVVDLEMPGSLGGFTVLERIAQGGMATVYRAQDESLGREVALKVLYSSSAAPLMTERFFREARTMAEINHPHVLPIHQVVGEGGRVCMVMHFAQGGSVQDRLDALGGKPLPTEELVRLGVAVADALVAVHARGLVHRDVKPSNILLGKGEDEIWLADFGLVRDGQQLSLTRSHMFVGTPEFMSPEQAAGVEVDYRSDLYSFGAVLYTMATGRVPFSETDFDELRRLVREERPLPLSVCAPELPVWLRNLIESLLVKDREHRLENAATLLQTLKTSTDRGSAPSRWLWGRKARRQWLLKKVGRAVAGLLAGIMAVLVGTEQTGRTELVNQYLAAHGGQPFWIAGDWGTYANLESAVNAAQLRGGAVEIAIHSNATLRFGHLSITEPLTLRATRGRRPTLSAEEKGVLPLDRGHIELRAPLTLKNLTIHQRAEHFYLRPMFVVQNTELSLQHCRLVRSSRPYSAERSIEWGVISGVGSCRITLQNTECVAFGSPAIMLKGNGVRADSKPEVKLRNSRIFGRFLSLRGQAVDGHLEADRSVLSSIGLIEHYAPDSRLRATWKSCQLRTIRYFVRTPDMHGENGQPWLQWWGENNLISNMGPYIQMDNGDLETFEDWQGYVIEGGGQCVDSLVVPTKKSDLVQINDARIFAGESYVVEDPRLVYGHQAPELVPLREIGPPVRVSR</sequence>
<dbReference type="InterPro" id="IPR008271">
    <property type="entry name" value="Ser/Thr_kinase_AS"/>
</dbReference>
<dbReference type="GO" id="GO:0005524">
    <property type="term" value="F:ATP binding"/>
    <property type="evidence" value="ECO:0007669"/>
    <property type="project" value="UniProtKB-KW"/>
</dbReference>
<dbReference type="OrthoDB" id="6111975at2"/>
<comment type="caution">
    <text evidence="6">The sequence shown here is derived from an EMBL/GenBank/DDBJ whole genome shotgun (WGS) entry which is preliminary data.</text>
</comment>
<dbReference type="RefSeq" id="WP_138088689.1">
    <property type="nucleotide sequence ID" value="NZ_VAUV01000026.1"/>
</dbReference>
<dbReference type="SUPFAM" id="SSF56112">
    <property type="entry name" value="Protein kinase-like (PK-like)"/>
    <property type="match status" value="1"/>
</dbReference>
<evidence type="ECO:0000256" key="2">
    <source>
        <dbReference type="ARBA" id="ARBA00022741"/>
    </source>
</evidence>
<dbReference type="PANTHER" id="PTHR43289:SF6">
    <property type="entry name" value="SERINE_THREONINE-PROTEIN KINASE NEKL-3"/>
    <property type="match status" value="1"/>
</dbReference>
<keyword evidence="3" id="KW-0418">Kinase</keyword>
<evidence type="ECO:0000256" key="1">
    <source>
        <dbReference type="ARBA" id="ARBA00022679"/>
    </source>
</evidence>
<dbReference type="Gene3D" id="1.10.510.10">
    <property type="entry name" value="Transferase(Phosphotransferase) domain 1"/>
    <property type="match status" value="1"/>
</dbReference>
<dbReference type="AlphaFoldDB" id="A0A5R8K7T2"/>
<organism evidence="6 7">
    <name type="scientific">Phragmitibacter flavus</name>
    <dbReference type="NCBI Taxonomy" id="2576071"/>
    <lineage>
        <taxon>Bacteria</taxon>
        <taxon>Pseudomonadati</taxon>
        <taxon>Verrucomicrobiota</taxon>
        <taxon>Verrucomicrobiia</taxon>
        <taxon>Verrucomicrobiales</taxon>
        <taxon>Verrucomicrobiaceae</taxon>
        <taxon>Phragmitibacter</taxon>
    </lineage>
</organism>
<dbReference type="SMART" id="SM00220">
    <property type="entry name" value="S_TKc"/>
    <property type="match status" value="1"/>
</dbReference>
<keyword evidence="7" id="KW-1185">Reference proteome</keyword>
<evidence type="ECO:0000313" key="7">
    <source>
        <dbReference type="Proteomes" id="UP000306196"/>
    </source>
</evidence>
<dbReference type="CDD" id="cd14014">
    <property type="entry name" value="STKc_PknB_like"/>
    <property type="match status" value="1"/>
</dbReference>
<dbReference type="PANTHER" id="PTHR43289">
    <property type="entry name" value="MITOGEN-ACTIVATED PROTEIN KINASE KINASE KINASE 20-RELATED"/>
    <property type="match status" value="1"/>
</dbReference>
<evidence type="ECO:0000256" key="4">
    <source>
        <dbReference type="ARBA" id="ARBA00022840"/>
    </source>
</evidence>
<keyword evidence="1" id="KW-0808">Transferase</keyword>
<dbReference type="EMBL" id="VAUV01000026">
    <property type="protein sequence ID" value="TLD68396.1"/>
    <property type="molecule type" value="Genomic_DNA"/>
</dbReference>
<dbReference type="GO" id="GO:0004674">
    <property type="term" value="F:protein serine/threonine kinase activity"/>
    <property type="evidence" value="ECO:0007669"/>
    <property type="project" value="TreeGrafter"/>
</dbReference>
<reference evidence="6 7" key="1">
    <citation type="submission" date="2019-05" db="EMBL/GenBank/DDBJ databases">
        <title>Verrucobacter flavum gen. nov., sp. nov. a new member of the family Verrucomicrobiaceae.</title>
        <authorList>
            <person name="Szuroczki S."/>
            <person name="Abbaszade G."/>
            <person name="Szabo A."/>
            <person name="Felfoldi T."/>
            <person name="Schumann P."/>
            <person name="Boka K."/>
            <person name="Keki Z."/>
            <person name="Toumi M."/>
            <person name="Toth E."/>
        </authorList>
    </citation>
    <scope>NUCLEOTIDE SEQUENCE [LARGE SCALE GENOMIC DNA]</scope>
    <source>
        <strain evidence="6 7">MG-N-17</strain>
    </source>
</reference>
<protein>
    <recommendedName>
        <fullName evidence="5">Protein kinase domain-containing protein</fullName>
    </recommendedName>
</protein>
<evidence type="ECO:0000259" key="5">
    <source>
        <dbReference type="PROSITE" id="PS50011"/>
    </source>
</evidence>
<keyword evidence="2" id="KW-0547">Nucleotide-binding</keyword>
<dbReference type="Proteomes" id="UP000306196">
    <property type="component" value="Unassembled WGS sequence"/>
</dbReference>
<evidence type="ECO:0000313" key="6">
    <source>
        <dbReference type="EMBL" id="TLD68396.1"/>
    </source>
</evidence>
<proteinExistence type="predicted"/>
<name>A0A5R8K7T2_9BACT</name>
<dbReference type="PROSITE" id="PS50011">
    <property type="entry name" value="PROTEIN_KINASE_DOM"/>
    <property type="match status" value="1"/>
</dbReference>
<evidence type="ECO:0000256" key="3">
    <source>
        <dbReference type="ARBA" id="ARBA00022777"/>
    </source>
</evidence>
<feature type="domain" description="Protein kinase" evidence="5">
    <location>
        <begin position="96"/>
        <end position="368"/>
    </location>
</feature>
<dbReference type="Pfam" id="PF00069">
    <property type="entry name" value="Pkinase"/>
    <property type="match status" value="1"/>
</dbReference>
<dbReference type="InterPro" id="IPR000719">
    <property type="entry name" value="Prot_kinase_dom"/>
</dbReference>
<keyword evidence="4" id="KW-0067">ATP-binding</keyword>